<sequence length="99" mass="11439">MAKSLRSKSKLKAKSVKRKVFSTLVDDRQQRLASKMEEKLRQETQAKEAAGGETAVESAAAEMETDEKQPEKKKISTSGWRDSRKQQYKKRKKNKHLHH</sequence>
<evidence type="ECO:0000259" key="2">
    <source>
        <dbReference type="Pfam" id="PF10338"/>
    </source>
</evidence>
<evidence type="ECO:0000313" key="4">
    <source>
        <dbReference type="Proteomes" id="UP000005222"/>
    </source>
</evidence>
<name>G8YLF5_PICSO</name>
<gene>
    <name evidence="3" type="primary">Piso0_001679</name>
    <name evidence="3" type="ORF">GNLVRS01_PISO0F11687g</name>
</gene>
<dbReference type="Proteomes" id="UP000005222">
    <property type="component" value="Chromosome F"/>
</dbReference>
<dbReference type="Pfam" id="PF10338">
    <property type="entry name" value="YBL028C_N"/>
    <property type="match status" value="1"/>
</dbReference>
<dbReference type="eggNOG" id="ENOG502S5RC">
    <property type="taxonomic scope" value="Eukaryota"/>
</dbReference>
<keyword evidence="4" id="KW-1185">Reference proteome</keyword>
<dbReference type="GO" id="GO:0030687">
    <property type="term" value="C:preribosome, large subunit precursor"/>
    <property type="evidence" value="ECO:0007669"/>
    <property type="project" value="TreeGrafter"/>
</dbReference>
<dbReference type="InParanoid" id="G8YLF5"/>
<reference evidence="3 4" key="1">
    <citation type="journal article" date="2012" name="G3 (Bethesda)">
        <title>Pichia sorbitophila, an interspecies yeast hybrid reveals early steps of genome resolution following polyploidization.</title>
        <authorList>
            <person name="Leh Louis V."/>
            <person name="Despons L."/>
            <person name="Friedrich A."/>
            <person name="Martin T."/>
            <person name="Durrens P."/>
            <person name="Casaregola S."/>
            <person name="Neuveglise C."/>
            <person name="Fairhead C."/>
            <person name="Marck C."/>
            <person name="Cruz J.A."/>
            <person name="Straub M.L."/>
            <person name="Kugler V."/>
            <person name="Sacerdot C."/>
            <person name="Uzunov Z."/>
            <person name="Thierry A."/>
            <person name="Weiss S."/>
            <person name="Bleykasten C."/>
            <person name="De Montigny J."/>
            <person name="Jacques N."/>
            <person name="Jung P."/>
            <person name="Lemaire M."/>
            <person name="Mallet S."/>
            <person name="Morel G."/>
            <person name="Richard G.F."/>
            <person name="Sarkar A."/>
            <person name="Savel G."/>
            <person name="Schacherer J."/>
            <person name="Seret M.L."/>
            <person name="Talla E."/>
            <person name="Samson G."/>
            <person name="Jubin C."/>
            <person name="Poulain J."/>
            <person name="Vacherie B."/>
            <person name="Barbe V."/>
            <person name="Pelletier E."/>
            <person name="Sherman D.J."/>
            <person name="Westhof E."/>
            <person name="Weissenbach J."/>
            <person name="Baret P.V."/>
            <person name="Wincker P."/>
            <person name="Gaillardin C."/>
            <person name="Dujon B."/>
            <person name="Souciet J.L."/>
        </authorList>
    </citation>
    <scope>NUCLEOTIDE SEQUENCE [LARGE SCALE GENOMIC DNA]</scope>
    <source>
        <strain evidence="4">ATCC MYA-4447 / BCRC 22081 / CBS 7064 / NBRC 10061 / NRRL Y-12695</strain>
    </source>
</reference>
<protein>
    <submittedName>
        <fullName evidence="3">Piso0_001679 protein</fullName>
    </submittedName>
</protein>
<feature type="compositionally biased region" description="Basic and acidic residues" evidence="1">
    <location>
        <begin position="34"/>
        <end position="46"/>
    </location>
</feature>
<dbReference type="STRING" id="559304.G8YLF5"/>
<evidence type="ECO:0000313" key="3">
    <source>
        <dbReference type="EMBL" id="CCE88889.1"/>
    </source>
</evidence>
<dbReference type="AlphaFoldDB" id="G8YLF5"/>
<accession>G8YLF5</accession>
<feature type="region of interest" description="Disordered" evidence="1">
    <location>
        <begin position="34"/>
        <end position="99"/>
    </location>
</feature>
<dbReference type="HOGENOM" id="CLU_125052_1_0_1"/>
<organism evidence="3 4">
    <name type="scientific">Pichia sorbitophila (strain ATCC MYA-4447 / BCRC 22081 / CBS 7064 / NBRC 10061 / NRRL Y-12695)</name>
    <name type="common">Hybrid yeast</name>
    <dbReference type="NCBI Taxonomy" id="559304"/>
    <lineage>
        <taxon>Eukaryota</taxon>
        <taxon>Fungi</taxon>
        <taxon>Dikarya</taxon>
        <taxon>Ascomycota</taxon>
        <taxon>Saccharomycotina</taxon>
        <taxon>Pichiomycetes</taxon>
        <taxon>Debaryomycetaceae</taxon>
        <taxon>Millerozyma</taxon>
    </lineage>
</organism>
<feature type="domain" description="DUF2423" evidence="2">
    <location>
        <begin position="1"/>
        <end position="42"/>
    </location>
</feature>
<feature type="compositionally biased region" description="Basic residues" evidence="1">
    <location>
        <begin position="86"/>
        <end position="99"/>
    </location>
</feature>
<dbReference type="OMA" id="GWRDARH"/>
<dbReference type="InterPro" id="IPR019434">
    <property type="entry name" value="DUF2423"/>
</dbReference>
<dbReference type="EMBL" id="FO082054">
    <property type="protein sequence ID" value="CCE88889.1"/>
    <property type="molecule type" value="Genomic_DNA"/>
</dbReference>
<evidence type="ECO:0000256" key="1">
    <source>
        <dbReference type="SAM" id="MobiDB-lite"/>
    </source>
</evidence>
<dbReference type="PANTHER" id="PTHR28219">
    <property type="entry name" value="UPF0642 PROTEIN YBL028C"/>
    <property type="match status" value="1"/>
</dbReference>
<proteinExistence type="predicted"/>
<dbReference type="PANTHER" id="PTHR28219:SF1">
    <property type="entry name" value="UPF0642 PROTEIN YBL028C"/>
    <property type="match status" value="1"/>
</dbReference>
<dbReference type="FunCoup" id="G8YLF5">
    <property type="interactions" value="140"/>
</dbReference>